<dbReference type="Proteomes" id="UP000016936">
    <property type="component" value="Unassembled WGS sequence"/>
</dbReference>
<reference evidence="2" key="2">
    <citation type="journal article" date="2013" name="PLoS Genet.">
        <title>Comparative genome structure, secondary metabolite, and effector coding capacity across Cochliobolus pathogens.</title>
        <authorList>
            <person name="Condon B.J."/>
            <person name="Leng Y."/>
            <person name="Wu D."/>
            <person name="Bushley K.E."/>
            <person name="Ohm R.A."/>
            <person name="Otillar R."/>
            <person name="Martin J."/>
            <person name="Schackwitz W."/>
            <person name="Grimwood J."/>
            <person name="MohdZainudin N."/>
            <person name="Xue C."/>
            <person name="Wang R."/>
            <person name="Manning V.A."/>
            <person name="Dhillon B."/>
            <person name="Tu Z.J."/>
            <person name="Steffenson B.J."/>
            <person name="Salamov A."/>
            <person name="Sun H."/>
            <person name="Lowry S."/>
            <person name="LaButti K."/>
            <person name="Han J."/>
            <person name="Copeland A."/>
            <person name="Lindquist E."/>
            <person name="Barry K."/>
            <person name="Schmutz J."/>
            <person name="Baker S.E."/>
            <person name="Ciuffetti L.M."/>
            <person name="Grigoriev I.V."/>
            <person name="Zhong S."/>
            <person name="Turgeon B.G."/>
        </authorList>
    </citation>
    <scope>NUCLEOTIDE SEQUENCE [LARGE SCALE GENOMIC DNA]</scope>
    <source>
        <strain evidence="2">C5 / ATCC 48332 / race O</strain>
    </source>
</reference>
<keyword evidence="2" id="KW-1185">Reference proteome</keyword>
<evidence type="ECO:0000313" key="1">
    <source>
        <dbReference type="EMBL" id="EMD89713.1"/>
    </source>
</evidence>
<gene>
    <name evidence="1" type="ORF">COCHEDRAFT_1177567</name>
</gene>
<organism evidence="1 2">
    <name type="scientific">Cochliobolus heterostrophus (strain C5 / ATCC 48332 / race O)</name>
    <name type="common">Southern corn leaf blight fungus</name>
    <name type="synonym">Bipolaris maydis</name>
    <dbReference type="NCBI Taxonomy" id="701091"/>
    <lineage>
        <taxon>Eukaryota</taxon>
        <taxon>Fungi</taxon>
        <taxon>Dikarya</taxon>
        <taxon>Ascomycota</taxon>
        <taxon>Pezizomycotina</taxon>
        <taxon>Dothideomycetes</taxon>
        <taxon>Pleosporomycetidae</taxon>
        <taxon>Pleosporales</taxon>
        <taxon>Pleosporineae</taxon>
        <taxon>Pleosporaceae</taxon>
        <taxon>Bipolaris</taxon>
    </lineage>
</organism>
<name>M2UP31_COCH5</name>
<dbReference type="AlphaFoldDB" id="M2UP31"/>
<proteinExistence type="predicted"/>
<accession>M2UP31</accession>
<sequence>MSSEPDKSKITTTYKAAKAQGFRGFKDFLESYGLRVWEPDDVEEGKAILRAMGYNIS</sequence>
<dbReference type="EMBL" id="KB445578">
    <property type="protein sequence ID" value="EMD89713.1"/>
    <property type="molecule type" value="Genomic_DNA"/>
</dbReference>
<protein>
    <submittedName>
        <fullName evidence="1">Uncharacterized protein</fullName>
    </submittedName>
</protein>
<dbReference type="HOGENOM" id="CLU_2996397_0_0_1"/>
<dbReference type="eggNOG" id="ENOG502TC82">
    <property type="taxonomic scope" value="Eukaryota"/>
</dbReference>
<dbReference type="OrthoDB" id="4232400at2759"/>
<dbReference type="OMA" id="VWNHEDV"/>
<reference evidence="1 2" key="1">
    <citation type="journal article" date="2012" name="PLoS Pathog.">
        <title>Diverse lifestyles and strategies of plant pathogenesis encoded in the genomes of eighteen Dothideomycetes fungi.</title>
        <authorList>
            <person name="Ohm R.A."/>
            <person name="Feau N."/>
            <person name="Henrissat B."/>
            <person name="Schoch C.L."/>
            <person name="Horwitz B.A."/>
            <person name="Barry K.W."/>
            <person name="Condon B.J."/>
            <person name="Copeland A.C."/>
            <person name="Dhillon B."/>
            <person name="Glaser F."/>
            <person name="Hesse C.N."/>
            <person name="Kosti I."/>
            <person name="LaButti K."/>
            <person name="Lindquist E.A."/>
            <person name="Lucas S."/>
            <person name="Salamov A.A."/>
            <person name="Bradshaw R.E."/>
            <person name="Ciuffetti L."/>
            <person name="Hamelin R.C."/>
            <person name="Kema G.H.J."/>
            <person name="Lawrence C."/>
            <person name="Scott J.A."/>
            <person name="Spatafora J.W."/>
            <person name="Turgeon B.G."/>
            <person name="de Wit P.J.G.M."/>
            <person name="Zhong S."/>
            <person name="Goodwin S.B."/>
            <person name="Grigoriev I.V."/>
        </authorList>
    </citation>
    <scope>NUCLEOTIDE SEQUENCE [LARGE SCALE GENOMIC DNA]</scope>
    <source>
        <strain evidence="2">C5 / ATCC 48332 / race O</strain>
    </source>
</reference>
<evidence type="ECO:0000313" key="2">
    <source>
        <dbReference type="Proteomes" id="UP000016936"/>
    </source>
</evidence>